<organism evidence="1 2">
    <name type="scientific">Kitasatospora nipponensis</name>
    <dbReference type="NCBI Taxonomy" id="258049"/>
    <lineage>
        <taxon>Bacteria</taxon>
        <taxon>Bacillati</taxon>
        <taxon>Actinomycetota</taxon>
        <taxon>Actinomycetes</taxon>
        <taxon>Kitasatosporales</taxon>
        <taxon>Streptomycetaceae</taxon>
        <taxon>Kitasatospora</taxon>
    </lineage>
</organism>
<name>A0ABP4HBA5_9ACTN</name>
<gene>
    <name evidence="1" type="ORF">GCM10009665_50890</name>
</gene>
<proteinExistence type="predicted"/>
<sequence length="138" mass="14420">MSAEIVQLVEQAGPYLTAAVGAYGGAVLTRAEDAAADATANLGRRILQALWRHRSEPDQATLEAALLDVAEDSDDADAAAALRQQLKRALREDPELRQELAGLLPTPTAGIVTITASGERSIAAHTIGTAITGDGHRK</sequence>
<evidence type="ECO:0000313" key="2">
    <source>
        <dbReference type="Proteomes" id="UP001500037"/>
    </source>
</evidence>
<keyword evidence="2" id="KW-1185">Reference proteome</keyword>
<reference evidence="2" key="1">
    <citation type="journal article" date="2019" name="Int. J. Syst. Evol. Microbiol.">
        <title>The Global Catalogue of Microorganisms (GCM) 10K type strain sequencing project: providing services to taxonomists for standard genome sequencing and annotation.</title>
        <authorList>
            <consortium name="The Broad Institute Genomics Platform"/>
            <consortium name="The Broad Institute Genome Sequencing Center for Infectious Disease"/>
            <person name="Wu L."/>
            <person name="Ma J."/>
        </authorList>
    </citation>
    <scope>NUCLEOTIDE SEQUENCE [LARGE SCALE GENOMIC DNA]</scope>
    <source>
        <strain evidence="2">JCM 13004</strain>
    </source>
</reference>
<dbReference type="EMBL" id="BAAALF010000107">
    <property type="protein sequence ID" value="GAA1254044.1"/>
    <property type="molecule type" value="Genomic_DNA"/>
</dbReference>
<dbReference type="Proteomes" id="UP001500037">
    <property type="component" value="Unassembled WGS sequence"/>
</dbReference>
<dbReference type="RefSeq" id="WP_344444301.1">
    <property type="nucleotide sequence ID" value="NZ_BAAALF010000107.1"/>
</dbReference>
<comment type="caution">
    <text evidence="1">The sequence shown here is derived from an EMBL/GenBank/DDBJ whole genome shotgun (WGS) entry which is preliminary data.</text>
</comment>
<accession>A0ABP4HBA5</accession>
<evidence type="ECO:0000313" key="1">
    <source>
        <dbReference type="EMBL" id="GAA1254044.1"/>
    </source>
</evidence>
<protein>
    <submittedName>
        <fullName evidence="1">Uncharacterized protein</fullName>
    </submittedName>
</protein>